<dbReference type="InterPro" id="IPR041522">
    <property type="entry name" value="CdaR_GGDEF"/>
</dbReference>
<evidence type="ECO:0000259" key="2">
    <source>
        <dbReference type="Pfam" id="PF07905"/>
    </source>
</evidence>
<dbReference type="PANTHER" id="PTHR33744">
    <property type="entry name" value="CARBOHYDRATE DIACID REGULATOR"/>
    <property type="match status" value="1"/>
</dbReference>
<dbReference type="InterPro" id="IPR012914">
    <property type="entry name" value="PucR_dom"/>
</dbReference>
<dbReference type="InterPro" id="IPR051448">
    <property type="entry name" value="CdaR-like_regulators"/>
</dbReference>
<protein>
    <submittedName>
        <fullName evidence="5">PucR family transcriptional regulator</fullName>
    </submittedName>
</protein>
<comment type="similarity">
    <text evidence="1">Belongs to the CdaR family.</text>
</comment>
<name>A0A6N8F468_PAEMA</name>
<dbReference type="InterPro" id="IPR025736">
    <property type="entry name" value="PucR_C-HTH_dom"/>
</dbReference>
<dbReference type="AlphaFoldDB" id="A0A6N8F468"/>
<evidence type="ECO:0000259" key="3">
    <source>
        <dbReference type="Pfam" id="PF13556"/>
    </source>
</evidence>
<dbReference type="Pfam" id="PF13556">
    <property type="entry name" value="HTH_30"/>
    <property type="match status" value="1"/>
</dbReference>
<dbReference type="OrthoDB" id="142218at2"/>
<evidence type="ECO:0000256" key="1">
    <source>
        <dbReference type="ARBA" id="ARBA00006754"/>
    </source>
</evidence>
<comment type="caution">
    <text evidence="5">The sequence shown here is derived from an EMBL/GenBank/DDBJ whole genome shotgun (WGS) entry which is preliminary data.</text>
</comment>
<proteinExistence type="inferred from homology"/>
<sequence length="528" mass="60194">MKYYFLCRHKGGEDVEKNTGTTVKEVLNLPILRQAKVLSGYKGLDRVIQFIDIMEVPELKGWVKEGVLILTTAYAIRNEPLQLTELVRILHASGGAALAIKPTRFLQGIPQQTLDVSNEIELPIIEIPAEIPYTDITRPIMELILDRQAALLRRSEEVYRTLTAMVLENSGIQAVSDSVSGLLRAPVKVVDTEGKTIVSSPADLYWGEADSPLQWGITVDRRQVAKLLVAKDRLDEMEKVCIEQARIVLALEIMRGKIVADTEHRLRGNFIDELLTPPVPSRHEVEQRGRKLGMHVEHLWEVAVIEGDQAPAEEALLKRLGEEARLRRVSPHVEFRSNRAVLFLPSLDVKRAEDLRNLPKPWADTLHEWIGDKALGATGSLVGVGGKKYLWEIYDSYTEARKAMAVARRMPRETPIIRYEEVEIYHLLGEAMQKTDFSQLFERKLGALRRYDEEHNGDLMRTFLCYLETRGSLIETASRLYIHRNSVKYRMERIKDITGFDLSDAREQLVCHLCLIYFYLHDNAPADL</sequence>
<feature type="domain" description="PucR C-terminal helix-turn-helix" evidence="3">
    <location>
        <begin position="459"/>
        <end position="515"/>
    </location>
</feature>
<reference evidence="5 6" key="1">
    <citation type="submission" date="2019-11" db="EMBL/GenBank/DDBJ databases">
        <title>Draft genome sequences of five Paenibacillus species of dairy origin.</title>
        <authorList>
            <person name="Olajide A.M."/>
            <person name="Chen S."/>
            <person name="Lapointe G."/>
        </authorList>
    </citation>
    <scope>NUCLEOTIDE SEQUENCE [LARGE SCALE GENOMIC DNA]</scope>
    <source>
        <strain evidence="5 6">3CT49</strain>
    </source>
</reference>
<dbReference type="Pfam" id="PF07905">
    <property type="entry name" value="PucR"/>
    <property type="match status" value="1"/>
</dbReference>
<evidence type="ECO:0000313" key="5">
    <source>
        <dbReference type="EMBL" id="MUG26749.1"/>
    </source>
</evidence>
<dbReference type="Pfam" id="PF17853">
    <property type="entry name" value="GGDEF_2"/>
    <property type="match status" value="1"/>
</dbReference>
<feature type="domain" description="CdaR GGDEF-like" evidence="4">
    <location>
        <begin position="282"/>
        <end position="406"/>
    </location>
</feature>
<evidence type="ECO:0000259" key="4">
    <source>
        <dbReference type="Pfam" id="PF17853"/>
    </source>
</evidence>
<dbReference type="InterPro" id="IPR042070">
    <property type="entry name" value="PucR_C-HTH_sf"/>
</dbReference>
<feature type="domain" description="Purine catabolism PurC-like" evidence="2">
    <location>
        <begin position="25"/>
        <end position="144"/>
    </location>
</feature>
<organism evidence="5 6">
    <name type="scientific">Paenibacillus macerans</name>
    <name type="common">Bacillus macerans</name>
    <dbReference type="NCBI Taxonomy" id="44252"/>
    <lineage>
        <taxon>Bacteria</taxon>
        <taxon>Bacillati</taxon>
        <taxon>Bacillota</taxon>
        <taxon>Bacilli</taxon>
        <taxon>Bacillales</taxon>
        <taxon>Paenibacillaceae</taxon>
        <taxon>Paenibacillus</taxon>
    </lineage>
</organism>
<dbReference type="Proteomes" id="UP000442469">
    <property type="component" value="Unassembled WGS sequence"/>
</dbReference>
<evidence type="ECO:0000313" key="6">
    <source>
        <dbReference type="Proteomes" id="UP000442469"/>
    </source>
</evidence>
<dbReference type="PANTHER" id="PTHR33744:SF1">
    <property type="entry name" value="DNA-BINDING TRANSCRIPTIONAL ACTIVATOR ADER"/>
    <property type="match status" value="1"/>
</dbReference>
<accession>A0A6N8F468</accession>
<gene>
    <name evidence="5" type="ORF">GNQ08_31035</name>
</gene>
<dbReference type="Gene3D" id="1.10.10.2840">
    <property type="entry name" value="PucR C-terminal helix-turn-helix domain"/>
    <property type="match status" value="1"/>
</dbReference>
<dbReference type="EMBL" id="WNZZ01000057">
    <property type="protein sequence ID" value="MUG26749.1"/>
    <property type="molecule type" value="Genomic_DNA"/>
</dbReference>